<organism evidence="2 3">
    <name type="scientific">Levilactobacillus fuyuanensis</name>
    <dbReference type="NCBI Taxonomy" id="2486022"/>
    <lineage>
        <taxon>Bacteria</taxon>
        <taxon>Bacillati</taxon>
        <taxon>Bacillota</taxon>
        <taxon>Bacilli</taxon>
        <taxon>Lactobacillales</taxon>
        <taxon>Lactobacillaceae</taxon>
        <taxon>Levilactobacillus</taxon>
    </lineage>
</organism>
<dbReference type="RefSeq" id="WP_125700301.1">
    <property type="nucleotide sequence ID" value="NZ_JBHTOM010000003.1"/>
</dbReference>
<feature type="transmembrane region" description="Helical" evidence="1">
    <location>
        <begin position="121"/>
        <end position="141"/>
    </location>
</feature>
<sequence length="144" mass="16327">MKHAYHMSNAPLAGLESTQAFKYLSLYLKSLPAFIILILLNCQFIVGRFVFTWNFTSWYLTVCYLVFPLIHVPLARLKNSLVKHTSGANPSVPKAMIYAAGWPLMPIRDYAGRESRVLPDLLELLLEFILAPLILAVLPLLQRP</sequence>
<reference evidence="3" key="1">
    <citation type="journal article" date="2019" name="Int. J. Syst. Evol. Microbiol.">
        <title>The Global Catalogue of Microorganisms (GCM) 10K type strain sequencing project: providing services to taxonomists for standard genome sequencing and annotation.</title>
        <authorList>
            <consortium name="The Broad Institute Genomics Platform"/>
            <consortium name="The Broad Institute Genome Sequencing Center for Infectious Disease"/>
            <person name="Wu L."/>
            <person name="Ma J."/>
        </authorList>
    </citation>
    <scope>NUCLEOTIDE SEQUENCE [LARGE SCALE GENOMIC DNA]</scope>
    <source>
        <strain evidence="3">CCM 8906</strain>
    </source>
</reference>
<feature type="transmembrane region" description="Helical" evidence="1">
    <location>
        <begin position="31"/>
        <end position="51"/>
    </location>
</feature>
<proteinExistence type="predicted"/>
<keyword evidence="3" id="KW-1185">Reference proteome</keyword>
<evidence type="ECO:0000256" key="1">
    <source>
        <dbReference type="SAM" id="Phobius"/>
    </source>
</evidence>
<protein>
    <recommendedName>
        <fullName evidence="4">YggT family protein</fullName>
    </recommendedName>
</protein>
<comment type="caution">
    <text evidence="2">The sequence shown here is derived from an EMBL/GenBank/DDBJ whole genome shotgun (WGS) entry which is preliminary data.</text>
</comment>
<keyword evidence="1" id="KW-0472">Membrane</keyword>
<keyword evidence="1" id="KW-1133">Transmembrane helix</keyword>
<accession>A0ABW4H1R0</accession>
<name>A0ABW4H1R0_9LACO</name>
<feature type="transmembrane region" description="Helical" evidence="1">
    <location>
        <begin position="57"/>
        <end position="75"/>
    </location>
</feature>
<dbReference type="EMBL" id="JBHTOM010000003">
    <property type="protein sequence ID" value="MFD1548677.1"/>
    <property type="molecule type" value="Genomic_DNA"/>
</dbReference>
<evidence type="ECO:0008006" key="4">
    <source>
        <dbReference type="Google" id="ProtNLM"/>
    </source>
</evidence>
<dbReference type="Proteomes" id="UP001597195">
    <property type="component" value="Unassembled WGS sequence"/>
</dbReference>
<evidence type="ECO:0000313" key="2">
    <source>
        <dbReference type="EMBL" id="MFD1548677.1"/>
    </source>
</evidence>
<gene>
    <name evidence="2" type="ORF">ACFQ5T_03145</name>
</gene>
<keyword evidence="1" id="KW-0812">Transmembrane</keyword>
<evidence type="ECO:0000313" key="3">
    <source>
        <dbReference type="Proteomes" id="UP001597195"/>
    </source>
</evidence>